<dbReference type="Gene3D" id="3.40.640.10">
    <property type="entry name" value="Type I PLP-dependent aspartate aminotransferase-like (Major domain)"/>
    <property type="match status" value="1"/>
</dbReference>
<dbReference type="AlphaFoldDB" id="A0A059PZW9"/>
<feature type="compositionally biased region" description="Gly residues" evidence="1">
    <location>
        <begin position="1"/>
        <end position="12"/>
    </location>
</feature>
<dbReference type="PANTHER" id="PTHR14237">
    <property type="entry name" value="MOLYBDOPTERIN COFACTOR SULFURASE MOSC"/>
    <property type="match status" value="1"/>
</dbReference>
<gene>
    <name evidence="2" type="ORF">SHCRBa_028_E10_R_280</name>
</gene>
<feature type="region of interest" description="Disordered" evidence="1">
    <location>
        <begin position="649"/>
        <end position="675"/>
    </location>
</feature>
<proteinExistence type="predicted"/>
<evidence type="ECO:0000256" key="1">
    <source>
        <dbReference type="SAM" id="MobiDB-lite"/>
    </source>
</evidence>
<feature type="region of interest" description="Disordered" evidence="1">
    <location>
        <begin position="1"/>
        <end position="22"/>
    </location>
</feature>
<dbReference type="InterPro" id="IPR015421">
    <property type="entry name" value="PyrdxlP-dep_Trfase_major"/>
</dbReference>
<feature type="region of interest" description="Disordered" evidence="1">
    <location>
        <begin position="396"/>
        <end position="493"/>
    </location>
</feature>
<dbReference type="EMBL" id="KF184917">
    <property type="protein sequence ID" value="AGT16488.1"/>
    <property type="molecule type" value="Genomic_DNA"/>
</dbReference>
<feature type="compositionally biased region" description="Acidic residues" evidence="1">
    <location>
        <begin position="660"/>
        <end position="674"/>
    </location>
</feature>
<sequence>MEGGRRGGGGPWGRSPVAGAAPRAAGLPARGRRWAAERAFQSPDALSVLEEALAKFLAMYPNYASASDVDRLRADEYPHLDKVCLDYCGFGLFSYLQSCNPADSSAAFTLSEITANLSNHALYGAAEKGTAEHDIRNRIMDYLNIPESEYCLVFTVSRGSAFRLLAECYPFGTNKRLLTMFDHESQSVNWMTQAARDKGAKAYSAWFKWPTLKICTTELRKLISTKKRRRKDSATGLFVFPVQSRVTGAKYSYQWMALAQQNHWHVLLDAGGSGAEGHGTRWGLSLFRPDFIITSFFTGCLGLTQLVFGCLLIKKSVMACLQSLSGGTGAGMVRIVPVFPQYLSDSVDGFDGVLDGLEDDNIIPIEEGSVSNSHHASQLPAFSGAYSSAQVREVIESEMDQDSSDRDGASTIYEESESVSVGEVMKSPVFSEDESSENSFWVDLGQSPLGSDHSEQSSKGKLGSPLPASWFSGRKNAKKTSPKVPSKLSRSPIHDNHAMSFDAAVRSVSQEPGPVKVVPDEDHSHNDIKNIPINEIEEDNKDGKVNKRFVKFSCANDPAEGSATSVFGSCTARENGSTSEICSESQAENKDSAIRRENEGDFRLLGRREAYNGRFNGGRFFGVEESERVSSMGRKVSFTMDDSRLYRNSDAGETSGYAMADDDDDDAYSDYDEAQDGRKEPEIICKHLDHVNMLGLSKTTLRLRYLINWLVTSLLQLRLPDSGDGEGGTPCLYIWSKRSKYDRGAAVAFNIKDCNTGTSLINPETVQKLAEKEGLSLGVGFLSHIRLTDNQKHGAVDVGLSSSSPAANGRREKKNSKNAIIGTEVVTASLGFLTNFEDVYRLWAFVAKFLDSSFLEQERLSSIPEDAER</sequence>
<protein>
    <recommendedName>
        <fullName evidence="3">Molybdenum cofactor sulfurase</fullName>
    </recommendedName>
</protein>
<organism evidence="2">
    <name type="scientific">Saccharum hybrid cultivar R570</name>
    <dbReference type="NCBI Taxonomy" id="131158"/>
    <lineage>
        <taxon>Eukaryota</taxon>
        <taxon>Viridiplantae</taxon>
        <taxon>Streptophyta</taxon>
        <taxon>Embryophyta</taxon>
        <taxon>Tracheophyta</taxon>
        <taxon>Spermatophyta</taxon>
        <taxon>Magnoliopsida</taxon>
        <taxon>Liliopsida</taxon>
        <taxon>Poales</taxon>
        <taxon>Poaceae</taxon>
        <taxon>PACMAD clade</taxon>
        <taxon>Panicoideae</taxon>
        <taxon>Andropogonodae</taxon>
        <taxon>Andropogoneae</taxon>
        <taxon>Saccharinae</taxon>
        <taxon>Saccharum</taxon>
        <taxon>Saccharum officinarum species complex</taxon>
    </lineage>
</organism>
<evidence type="ECO:0000313" key="2">
    <source>
        <dbReference type="EMBL" id="AGT16488.1"/>
    </source>
</evidence>
<dbReference type="PANTHER" id="PTHR14237:SF76">
    <property type="entry name" value="OS03G0765800 PROTEIN"/>
    <property type="match status" value="1"/>
</dbReference>
<name>A0A059PZW9_9POAL</name>
<dbReference type="InterPro" id="IPR015424">
    <property type="entry name" value="PyrdxlP-dep_Trfase"/>
</dbReference>
<evidence type="ECO:0008006" key="3">
    <source>
        <dbReference type="Google" id="ProtNLM"/>
    </source>
</evidence>
<dbReference type="SUPFAM" id="SSF53383">
    <property type="entry name" value="PLP-dependent transferases"/>
    <property type="match status" value="1"/>
</dbReference>
<accession>A0A059PZW9</accession>
<feature type="compositionally biased region" description="Low complexity" evidence="1">
    <location>
        <begin position="13"/>
        <end position="22"/>
    </location>
</feature>
<reference evidence="2" key="1">
    <citation type="submission" date="2013-05" db="EMBL/GenBank/DDBJ databases">
        <title>Building the sugarcane genome for biotechnology and identifying evolutionary trends.</title>
        <authorList>
            <person name="De Setta N."/>
            <person name="Monteiro-Vitorello C.B."/>
            <person name="Metcalfe C.J."/>
            <person name="Cruz G.M.Q."/>
            <person name="Del Bem L.E."/>
            <person name="Vicentini R."/>
            <person name="Nogueira F.T.S."/>
            <person name="Campos R.A."/>
            <person name="Nunes S.L."/>
            <person name="Turrini P.C.G."/>
            <person name="Vieira A.P."/>
            <person name="Cruz E.A.O."/>
            <person name="Correa T.C.S."/>
            <person name="Hotta C.T."/>
            <person name="de Mello-Varani A."/>
            <person name="Vautrin S."/>
            <person name="Trindade A.S."/>
            <person name="Vilela M.M."/>
            <person name="Horta C.L."/>
            <person name="Sato P.M."/>
            <person name="de Andrade R.F."/>
            <person name="Nishiyama M.Y."/>
            <person name="Cardoso-Silva C.B."/>
            <person name="Scortecci K.C."/>
            <person name="Garcia A.A.F."/>
            <person name="Carneiro M.S."/>
            <person name="Kim C."/>
            <person name="Paterson A.H."/>
            <person name="Berges H."/>
            <person name="D'Hont A."/>
            <person name="de-Souza A.P."/>
            <person name="Souza G.M."/>
            <person name="Vincentz M."/>
            <person name="Kitajima J.P."/>
            <person name="Van Sluys M.-A."/>
        </authorList>
    </citation>
    <scope>NUCLEOTIDE SEQUENCE</scope>
</reference>